<feature type="compositionally biased region" description="Low complexity" evidence="1">
    <location>
        <begin position="267"/>
        <end position="280"/>
    </location>
</feature>
<dbReference type="Pfam" id="PF07004">
    <property type="entry name" value="SHIPPO-rpt"/>
    <property type="match status" value="3"/>
</dbReference>
<feature type="compositionally biased region" description="Basic and acidic residues" evidence="1">
    <location>
        <begin position="95"/>
        <end position="106"/>
    </location>
</feature>
<protein>
    <submittedName>
        <fullName evidence="2">Uncharacterized protein</fullName>
    </submittedName>
</protein>
<organism evidence="2 3">
    <name type="scientific">Chlamydomonas eustigma</name>
    <dbReference type="NCBI Taxonomy" id="1157962"/>
    <lineage>
        <taxon>Eukaryota</taxon>
        <taxon>Viridiplantae</taxon>
        <taxon>Chlorophyta</taxon>
        <taxon>core chlorophytes</taxon>
        <taxon>Chlorophyceae</taxon>
        <taxon>CS clade</taxon>
        <taxon>Chlamydomonadales</taxon>
        <taxon>Chlamydomonadaceae</taxon>
        <taxon>Chlamydomonas</taxon>
    </lineage>
</organism>
<feature type="compositionally biased region" description="Basic and acidic residues" evidence="1">
    <location>
        <begin position="527"/>
        <end position="541"/>
    </location>
</feature>
<evidence type="ECO:0000256" key="1">
    <source>
        <dbReference type="SAM" id="MobiDB-lite"/>
    </source>
</evidence>
<feature type="region of interest" description="Disordered" evidence="1">
    <location>
        <begin position="192"/>
        <end position="501"/>
    </location>
</feature>
<evidence type="ECO:0000313" key="3">
    <source>
        <dbReference type="Proteomes" id="UP000232323"/>
    </source>
</evidence>
<accession>A0A250XH20</accession>
<feature type="compositionally biased region" description="Basic and acidic residues" evidence="1">
    <location>
        <begin position="66"/>
        <end position="82"/>
    </location>
</feature>
<proteinExistence type="predicted"/>
<feature type="region of interest" description="Disordered" evidence="1">
    <location>
        <begin position="12"/>
        <end position="53"/>
    </location>
</feature>
<dbReference type="InterPro" id="IPR010736">
    <property type="entry name" value="SHIPPO-rpt"/>
</dbReference>
<keyword evidence="3" id="KW-1185">Reference proteome</keyword>
<feature type="compositionally biased region" description="Polar residues" evidence="1">
    <location>
        <begin position="575"/>
        <end position="585"/>
    </location>
</feature>
<feature type="compositionally biased region" description="Low complexity" evidence="1">
    <location>
        <begin position="458"/>
        <end position="468"/>
    </location>
</feature>
<feature type="compositionally biased region" description="Basic and acidic residues" evidence="1">
    <location>
        <begin position="426"/>
        <end position="438"/>
    </location>
</feature>
<dbReference type="AlphaFoldDB" id="A0A250XH20"/>
<evidence type="ECO:0000313" key="2">
    <source>
        <dbReference type="EMBL" id="GAX82371.1"/>
    </source>
</evidence>
<feature type="compositionally biased region" description="Basic and acidic residues" evidence="1">
    <location>
        <begin position="629"/>
        <end position="641"/>
    </location>
</feature>
<feature type="compositionally biased region" description="Basic and acidic residues" evidence="1">
    <location>
        <begin position="26"/>
        <end position="40"/>
    </location>
</feature>
<feature type="compositionally biased region" description="Polar residues" evidence="1">
    <location>
        <begin position="409"/>
        <end position="424"/>
    </location>
</feature>
<feature type="region of interest" description="Disordered" evidence="1">
    <location>
        <begin position="818"/>
        <end position="841"/>
    </location>
</feature>
<feature type="region of interest" description="Disordered" evidence="1">
    <location>
        <begin position="612"/>
        <end position="641"/>
    </location>
</feature>
<dbReference type="PANTHER" id="PTHR40429">
    <property type="entry name" value="FLAGELLAR ASSOCIATED PROTEIN"/>
    <property type="match status" value="1"/>
</dbReference>
<dbReference type="PANTHER" id="PTHR40429:SF1">
    <property type="entry name" value="FLAGELLAR ASSOCIATED PROTEIN"/>
    <property type="match status" value="1"/>
</dbReference>
<gene>
    <name evidence="2" type="ORF">CEUSTIGMA_g9800.t1</name>
</gene>
<comment type="caution">
    <text evidence="2">The sequence shown here is derived from an EMBL/GenBank/DDBJ whole genome shotgun (WGS) entry which is preliminary data.</text>
</comment>
<sequence>MAEEIVLEKYFEVGQPTPEEMVDINGDEHSSSDPVANREEEQTDPIFTSSESLAEPEIYSKVIEAEAENKQTESETIVEAHNDAPLLTEGTEQQQDSKSDYFKEDVSDGPATVELQEDISHEPEGQENTSEEPAATENVLADPPQEPNEASAADISASVPDVSETEQVVEPEIVVTEGKLSISENNLLASEKVSGDAVASEVEENNSAQALQPSIADKSEEAAETEAETEREPAVVEPDVLESAAVPLASSGKAADDALEEEAVKQASPAPSPHASSISPDEVLKGNPASSASPDEELKEAAAAVAAASPEGEGEHSSTAAASPEAEVKEDTANAASPEGEVDHAAAASSEGVVEQGAASASPEGVVEQGSASASPEGVVEQGSASASPEGVVEQGAASASPEGVVEQGATSASPEGQATQPITKNPEDSKQQAHELFEPNSNTSQLPQPSPQPPASEPSEPSAMAAQRASEPSEPSTMAAQRASEAAHGRKGAAAGTNSGVFLASGSLSTAFKLALQECEQLKLPSIDKARNRGSAREDGTASTGRLHMGSKPLGSTYSLGAGNVRSSFPPISHQRSQLGFQSESSKRSEPTIVFGSSSRFSDARYISAQHSNALPPKDVPGPGAYELKPDKHEPPRHAAQDGRAVASFANTEPRFGLQTRTYAEAGRKPGPGHYPGALSAPVSQHHFSTPVGFAISVRGAGRTNFLTPGPSVYLAEQRNGAWESGTAVFGPPGKVAKQPYRGPGPGAYEAQASHEYSSQWRQGFGFGLADREKAAFVSMLPSQADKLIAGREHPKGPGAYNAKVEAATKAKAAPSFAIGKASRFPPPRERAPGPGSYCV</sequence>
<feature type="region of interest" description="Disordered" evidence="1">
    <location>
        <begin position="525"/>
        <end position="595"/>
    </location>
</feature>
<feature type="region of interest" description="Disordered" evidence="1">
    <location>
        <begin position="66"/>
        <end position="170"/>
    </location>
</feature>
<dbReference type="Proteomes" id="UP000232323">
    <property type="component" value="Unassembled WGS sequence"/>
</dbReference>
<reference evidence="2 3" key="1">
    <citation type="submission" date="2017-08" db="EMBL/GenBank/DDBJ databases">
        <title>Acidophilic green algal genome provides insights into adaptation to an acidic environment.</title>
        <authorList>
            <person name="Hirooka S."/>
            <person name="Hirose Y."/>
            <person name="Kanesaki Y."/>
            <person name="Higuchi S."/>
            <person name="Fujiwara T."/>
            <person name="Onuma R."/>
            <person name="Era A."/>
            <person name="Ohbayashi R."/>
            <person name="Uzuka A."/>
            <person name="Nozaki H."/>
            <person name="Yoshikawa H."/>
            <person name="Miyagishima S.Y."/>
        </authorList>
    </citation>
    <scope>NUCLEOTIDE SEQUENCE [LARGE SCALE GENOMIC DNA]</scope>
    <source>
        <strain evidence="2 3">NIES-2499</strain>
    </source>
</reference>
<dbReference type="EMBL" id="BEGY01000079">
    <property type="protein sequence ID" value="GAX82371.1"/>
    <property type="molecule type" value="Genomic_DNA"/>
</dbReference>
<name>A0A250XH20_9CHLO</name>